<feature type="compositionally biased region" description="Polar residues" evidence="1">
    <location>
        <begin position="305"/>
        <end position="314"/>
    </location>
</feature>
<keyword evidence="2" id="KW-0812">Transmembrane</keyword>
<keyword evidence="2" id="KW-0472">Membrane</keyword>
<name>A0A2V1D222_9PLEO</name>
<feature type="transmembrane region" description="Helical" evidence="2">
    <location>
        <begin position="21"/>
        <end position="41"/>
    </location>
</feature>
<evidence type="ECO:0000259" key="3">
    <source>
        <dbReference type="Pfam" id="PF20684"/>
    </source>
</evidence>
<proteinExistence type="predicted"/>
<dbReference type="PANTHER" id="PTHR38794:SF1">
    <property type="entry name" value="INTEGRAL MEMBRANE PROTEIN"/>
    <property type="match status" value="1"/>
</dbReference>
<feature type="transmembrane region" description="Helical" evidence="2">
    <location>
        <begin position="202"/>
        <end position="225"/>
    </location>
</feature>
<evidence type="ECO:0000313" key="5">
    <source>
        <dbReference type="Proteomes" id="UP000244855"/>
    </source>
</evidence>
<protein>
    <recommendedName>
        <fullName evidence="3">Rhodopsin domain-containing protein</fullName>
    </recommendedName>
</protein>
<sequence>MSGTGHRIAPSPEGGTVLVSLYSWTTVTLLVTAARCVIGLIHKVKFDWDDATMIGGTIVYTASAVPWHLAVTRGGLGEPFRSVSAVRAANYFKFAWAAQLLQLAAMSFAKCSSAFLTCRVAPQSPREQLVLFGTVALWTLSSLLLFGLQCGLPKPWSNVLVCSRGGPVFTVIVLNMLSDALLAWWIVPIIRRLKIDRERRRSVVTLFASRGIIPFVSVGQLWAVAKSVRGGDPTHDGVANAVLSQTISSLSLIVASLPRIKRFVGSAGSGMLDARITATELANRTDIASHTDGISLNLLPSNSTKFTTPVGSDGSSKKKRPKQSEWDKFISMGSKQDEHTSTSSLLDQSGVILQQEVTVRVGERDRDPATDIP</sequence>
<dbReference type="Pfam" id="PF20684">
    <property type="entry name" value="Fung_rhodopsin"/>
    <property type="match status" value="1"/>
</dbReference>
<evidence type="ECO:0000313" key="4">
    <source>
        <dbReference type="EMBL" id="PVH92082.1"/>
    </source>
</evidence>
<dbReference type="AlphaFoldDB" id="A0A2V1D222"/>
<dbReference type="EMBL" id="KZ805725">
    <property type="protein sequence ID" value="PVH92082.1"/>
    <property type="molecule type" value="Genomic_DNA"/>
</dbReference>
<dbReference type="OrthoDB" id="3918601at2759"/>
<feature type="transmembrane region" description="Helical" evidence="2">
    <location>
        <begin position="168"/>
        <end position="190"/>
    </location>
</feature>
<feature type="domain" description="Rhodopsin" evidence="3">
    <location>
        <begin position="34"/>
        <end position="263"/>
    </location>
</feature>
<reference evidence="4 5" key="1">
    <citation type="journal article" date="2018" name="Sci. Rep.">
        <title>Comparative genomics provides insights into the lifestyle and reveals functional heterogeneity of dark septate endophytic fungi.</title>
        <authorList>
            <person name="Knapp D.G."/>
            <person name="Nemeth J.B."/>
            <person name="Barry K."/>
            <person name="Hainaut M."/>
            <person name="Henrissat B."/>
            <person name="Johnson J."/>
            <person name="Kuo A."/>
            <person name="Lim J.H.P."/>
            <person name="Lipzen A."/>
            <person name="Nolan M."/>
            <person name="Ohm R.A."/>
            <person name="Tamas L."/>
            <person name="Grigoriev I.V."/>
            <person name="Spatafora J.W."/>
            <person name="Nagy L.G."/>
            <person name="Kovacs G.M."/>
        </authorList>
    </citation>
    <scope>NUCLEOTIDE SEQUENCE [LARGE SCALE GENOMIC DNA]</scope>
    <source>
        <strain evidence="4 5">DSE2036</strain>
    </source>
</reference>
<feature type="transmembrane region" description="Helical" evidence="2">
    <location>
        <begin position="129"/>
        <end position="148"/>
    </location>
</feature>
<dbReference type="InterPro" id="IPR049326">
    <property type="entry name" value="Rhodopsin_dom_fungi"/>
</dbReference>
<evidence type="ECO:0000256" key="1">
    <source>
        <dbReference type="SAM" id="MobiDB-lite"/>
    </source>
</evidence>
<accession>A0A2V1D222</accession>
<keyword evidence="2" id="KW-1133">Transmembrane helix</keyword>
<gene>
    <name evidence="4" type="ORF">DM02DRAFT_663293</name>
</gene>
<dbReference type="Proteomes" id="UP000244855">
    <property type="component" value="Unassembled WGS sequence"/>
</dbReference>
<dbReference type="STRING" id="97972.A0A2V1D222"/>
<feature type="region of interest" description="Disordered" evidence="1">
    <location>
        <begin position="305"/>
        <end position="349"/>
    </location>
</feature>
<organism evidence="4 5">
    <name type="scientific">Periconia macrospinosa</name>
    <dbReference type="NCBI Taxonomy" id="97972"/>
    <lineage>
        <taxon>Eukaryota</taxon>
        <taxon>Fungi</taxon>
        <taxon>Dikarya</taxon>
        <taxon>Ascomycota</taxon>
        <taxon>Pezizomycotina</taxon>
        <taxon>Dothideomycetes</taxon>
        <taxon>Pleosporomycetidae</taxon>
        <taxon>Pleosporales</taxon>
        <taxon>Massarineae</taxon>
        <taxon>Periconiaceae</taxon>
        <taxon>Periconia</taxon>
    </lineage>
</organism>
<keyword evidence="5" id="KW-1185">Reference proteome</keyword>
<evidence type="ECO:0000256" key="2">
    <source>
        <dbReference type="SAM" id="Phobius"/>
    </source>
</evidence>
<dbReference type="PANTHER" id="PTHR38794">
    <property type="entry name" value="INTEGRAL MEMBRANE PROTEIN"/>
    <property type="match status" value="1"/>
</dbReference>